<feature type="compositionally biased region" description="Polar residues" evidence="3">
    <location>
        <begin position="371"/>
        <end position="386"/>
    </location>
</feature>
<dbReference type="SUPFAM" id="SSF55383">
    <property type="entry name" value="Copper amine oxidase, domain N"/>
    <property type="match status" value="1"/>
</dbReference>
<keyword evidence="7" id="KW-1185">Reference proteome</keyword>
<feature type="coiled-coil region" evidence="2">
    <location>
        <begin position="395"/>
        <end position="517"/>
    </location>
</feature>
<evidence type="ECO:0000259" key="5">
    <source>
        <dbReference type="Pfam" id="PF07833"/>
    </source>
</evidence>
<feature type="region of interest" description="Disordered" evidence="3">
    <location>
        <begin position="371"/>
        <end position="392"/>
    </location>
</feature>
<evidence type="ECO:0000313" key="6">
    <source>
        <dbReference type="EMBL" id="MFD1225459.1"/>
    </source>
</evidence>
<dbReference type="EMBL" id="JBHTLU010000059">
    <property type="protein sequence ID" value="MFD1225459.1"/>
    <property type="molecule type" value="Genomic_DNA"/>
</dbReference>
<feature type="signal peptide" evidence="4">
    <location>
        <begin position="1"/>
        <end position="25"/>
    </location>
</feature>
<dbReference type="RefSeq" id="WP_345587695.1">
    <property type="nucleotide sequence ID" value="NZ_BAABJG010000013.1"/>
</dbReference>
<dbReference type="CDD" id="cd06503">
    <property type="entry name" value="ATP-synt_Fo_b"/>
    <property type="match status" value="1"/>
</dbReference>
<gene>
    <name evidence="6" type="ORF">ACFQ4B_35820</name>
</gene>
<dbReference type="Gene3D" id="2.20.110.10">
    <property type="entry name" value="Histone H3 K4-specific methyltransferase SET7/9 N-terminal domain"/>
    <property type="match status" value="3"/>
</dbReference>
<dbReference type="Pfam" id="PF07833">
    <property type="entry name" value="Cu_amine_oxidN1"/>
    <property type="match status" value="1"/>
</dbReference>
<accession>A0ABW3UYW6</accession>
<evidence type="ECO:0000256" key="1">
    <source>
        <dbReference type="ARBA" id="ARBA00022737"/>
    </source>
</evidence>
<dbReference type="PANTHER" id="PTHR23084">
    <property type="entry name" value="PHOSPHATIDYLINOSITOL-4-PHOSPHATE 5-KINASE RELATED"/>
    <property type="match status" value="1"/>
</dbReference>
<sequence length="526" mass="57701">MKKRYAMLSACLLWGALALPYSVNAAAERPIRVYLDNKLVKFEVQPVLENGTTLVPFRAIFEKLGLTVGWDADTQTVTGTKDGLTIELVIDDTDAYVNEELSELELAPRLVDGNTLVPLRFVGEASGKEVKWVQNTSTIYLTTPKSTTTPGKTGSTGGTANPSKPTDTTTDSSKPVKGEYVYPNGDKYTGMLVDGSPEGKGKLVNSIGKVLFDGTMADGVPKDGRSKSYYDNGQLETDAAMKDGVLSGAGKQYSAAGSLVFDGTFSNGERSNGTLYYENGDKYTGPFDNGQPSGRGKLVYKNGDVYEGDFVDGKRDGKGTYTTSKGEKITGDFRNNMMDGMISYYDKKGTLLSVSEYSNDVLIRKVEIGNDTTTLPNTNPGSQSDPIKQENERHEKALYEIKERYNQDRKQLEDQLAQVRKDSPGAYSSQASYDKALDEARTKHKEILDKINSLSGDSSKTAETARAELEKQLADAQTLIDQIFKKGAAQQQIESLKTRLNELRDGYTAELKKENDRHSYAIKQLK</sequence>
<feature type="compositionally biased region" description="Low complexity" evidence="3">
    <location>
        <begin position="143"/>
        <end position="175"/>
    </location>
</feature>
<evidence type="ECO:0000256" key="3">
    <source>
        <dbReference type="SAM" id="MobiDB-lite"/>
    </source>
</evidence>
<dbReference type="InterPro" id="IPR003409">
    <property type="entry name" value="MORN"/>
</dbReference>
<dbReference type="Pfam" id="PF02493">
    <property type="entry name" value="MORN"/>
    <property type="match status" value="5"/>
</dbReference>
<feature type="region of interest" description="Disordered" evidence="3">
    <location>
        <begin position="143"/>
        <end position="180"/>
    </location>
</feature>
<evidence type="ECO:0000256" key="2">
    <source>
        <dbReference type="SAM" id="Coils"/>
    </source>
</evidence>
<organism evidence="6 7">
    <name type="scientific">Paenibacillus vulneris</name>
    <dbReference type="NCBI Taxonomy" id="1133364"/>
    <lineage>
        <taxon>Bacteria</taxon>
        <taxon>Bacillati</taxon>
        <taxon>Bacillota</taxon>
        <taxon>Bacilli</taxon>
        <taxon>Bacillales</taxon>
        <taxon>Paenibacillaceae</taxon>
        <taxon>Paenibacillus</taxon>
    </lineage>
</organism>
<feature type="chain" id="PRO_5045182552" evidence="4">
    <location>
        <begin position="26"/>
        <end position="526"/>
    </location>
</feature>
<feature type="domain" description="Copper amine oxidase-like N-terminal" evidence="5">
    <location>
        <begin position="35"/>
        <end position="141"/>
    </location>
</feature>
<comment type="caution">
    <text evidence="6">The sequence shown here is derived from an EMBL/GenBank/DDBJ whole genome shotgun (WGS) entry which is preliminary data.</text>
</comment>
<evidence type="ECO:0000256" key="4">
    <source>
        <dbReference type="SAM" id="SignalP"/>
    </source>
</evidence>
<keyword evidence="1" id="KW-0677">Repeat</keyword>
<protein>
    <submittedName>
        <fullName evidence="6">Stalk domain-containing protein</fullName>
    </submittedName>
</protein>
<proteinExistence type="predicted"/>
<reference evidence="7" key="1">
    <citation type="journal article" date="2019" name="Int. J. Syst. Evol. Microbiol.">
        <title>The Global Catalogue of Microorganisms (GCM) 10K type strain sequencing project: providing services to taxonomists for standard genome sequencing and annotation.</title>
        <authorList>
            <consortium name="The Broad Institute Genomics Platform"/>
            <consortium name="The Broad Institute Genome Sequencing Center for Infectious Disease"/>
            <person name="Wu L."/>
            <person name="Ma J."/>
        </authorList>
    </citation>
    <scope>NUCLEOTIDE SEQUENCE [LARGE SCALE GENOMIC DNA]</scope>
    <source>
        <strain evidence="7">CCUG 53270</strain>
    </source>
</reference>
<dbReference type="InterPro" id="IPR036582">
    <property type="entry name" value="Mao_N_sf"/>
</dbReference>
<dbReference type="InterPro" id="IPR012854">
    <property type="entry name" value="Cu_amine_oxidase-like_N"/>
</dbReference>
<dbReference type="Proteomes" id="UP001597180">
    <property type="component" value="Unassembled WGS sequence"/>
</dbReference>
<dbReference type="Gene3D" id="3.30.457.10">
    <property type="entry name" value="Copper amine oxidase-like, N-terminal domain"/>
    <property type="match status" value="1"/>
</dbReference>
<keyword evidence="4" id="KW-0732">Signal</keyword>
<dbReference type="PANTHER" id="PTHR23084:SF263">
    <property type="entry name" value="MORN REPEAT-CONTAINING PROTEIN 1"/>
    <property type="match status" value="1"/>
</dbReference>
<keyword evidence="2" id="KW-0175">Coiled coil</keyword>
<dbReference type="SMART" id="SM00698">
    <property type="entry name" value="MORN"/>
    <property type="match status" value="4"/>
</dbReference>
<evidence type="ECO:0000313" key="7">
    <source>
        <dbReference type="Proteomes" id="UP001597180"/>
    </source>
</evidence>
<dbReference type="SUPFAM" id="SSF82185">
    <property type="entry name" value="Histone H3 K4-specific methyltransferase SET7/9 N-terminal domain"/>
    <property type="match status" value="2"/>
</dbReference>
<name>A0ABW3UYW6_9BACL</name>